<accession>A0AAE3KNZ9</accession>
<keyword evidence="2" id="KW-1185">Reference proteome</keyword>
<dbReference type="AlphaFoldDB" id="A0AAE3KNZ9"/>
<evidence type="ECO:0000313" key="2">
    <source>
        <dbReference type="Proteomes" id="UP001204953"/>
    </source>
</evidence>
<reference evidence="1" key="1">
    <citation type="submission" date="2022-06" db="EMBL/GenBank/DDBJ databases">
        <title>New cyanobacteria of genus Symplocastrum in benthos of Lake Baikal.</title>
        <authorList>
            <person name="Sorokovikova E."/>
            <person name="Tikhonova I."/>
            <person name="Krasnopeev A."/>
            <person name="Evseev P."/>
            <person name="Gladkikh A."/>
            <person name="Belykh O."/>
        </authorList>
    </citation>
    <scope>NUCLEOTIDE SEQUENCE</scope>
    <source>
        <strain evidence="1">BBK-W-15</strain>
    </source>
</reference>
<protein>
    <submittedName>
        <fullName evidence="1">Uncharacterized protein</fullName>
    </submittedName>
</protein>
<proteinExistence type="predicted"/>
<dbReference type="Proteomes" id="UP001204953">
    <property type="component" value="Unassembled WGS sequence"/>
</dbReference>
<comment type="caution">
    <text evidence="1">The sequence shown here is derived from an EMBL/GenBank/DDBJ whole genome shotgun (WGS) entry which is preliminary data.</text>
</comment>
<dbReference type="EMBL" id="JAMZMM010000238">
    <property type="protein sequence ID" value="MCP2730769.1"/>
    <property type="molecule type" value="Genomic_DNA"/>
</dbReference>
<evidence type="ECO:0000313" key="1">
    <source>
        <dbReference type="EMBL" id="MCP2730769.1"/>
    </source>
</evidence>
<sequence>MKSPLANVANSLQSFVEFSDDKLDYLGAFLDMSTNYYEHTGVQTLARRLVERAYAEI</sequence>
<name>A0AAE3KNZ9_9CYAN</name>
<organism evidence="1 2">
    <name type="scientific">Limnofasciculus baicalensis BBK-W-15</name>
    <dbReference type="NCBI Taxonomy" id="2699891"/>
    <lineage>
        <taxon>Bacteria</taxon>
        <taxon>Bacillati</taxon>
        <taxon>Cyanobacteriota</taxon>
        <taxon>Cyanophyceae</taxon>
        <taxon>Coleofasciculales</taxon>
        <taxon>Coleofasciculaceae</taxon>
        <taxon>Limnofasciculus</taxon>
        <taxon>Limnofasciculus baicalensis</taxon>
    </lineage>
</organism>
<dbReference type="RefSeq" id="WP_254013524.1">
    <property type="nucleotide sequence ID" value="NZ_JAMZMM010000238.1"/>
</dbReference>
<gene>
    <name evidence="1" type="ORF">NJ959_20285</name>
</gene>